<comment type="caution">
    <text evidence="8">The sequence shown here is derived from an EMBL/GenBank/DDBJ whole genome shotgun (WGS) entry which is preliminary data.</text>
</comment>
<evidence type="ECO:0000256" key="5">
    <source>
        <dbReference type="ARBA" id="ARBA00022989"/>
    </source>
</evidence>
<keyword evidence="4 7" id="KW-0812">Transmembrane</keyword>
<feature type="transmembrane region" description="Helical" evidence="7">
    <location>
        <begin position="249"/>
        <end position="274"/>
    </location>
</feature>
<feature type="transmembrane region" description="Helical" evidence="7">
    <location>
        <begin position="199"/>
        <end position="218"/>
    </location>
</feature>
<dbReference type="Pfam" id="PF01790">
    <property type="entry name" value="LGT"/>
    <property type="match status" value="1"/>
</dbReference>
<gene>
    <name evidence="7" type="primary">lgt</name>
    <name evidence="8" type="ORF">BROSI_C0004</name>
</gene>
<comment type="function">
    <text evidence="7">Catalyzes the transfer of the diacylglyceryl group from phosphatidylglycerol to the sulfhydryl group of the N-terminal cysteine of a prolipoprotein, the first step in the formation of mature lipoproteins.</text>
</comment>
<keyword evidence="3 7" id="KW-0808">Transferase</keyword>
<evidence type="ECO:0000256" key="2">
    <source>
        <dbReference type="ARBA" id="ARBA00022475"/>
    </source>
</evidence>
<organism evidence="8 9">
    <name type="scientific">Candidatus Brocadia sinica JPN1</name>
    <dbReference type="NCBI Taxonomy" id="1197129"/>
    <lineage>
        <taxon>Bacteria</taxon>
        <taxon>Pseudomonadati</taxon>
        <taxon>Planctomycetota</taxon>
        <taxon>Candidatus Brocadiia</taxon>
        <taxon>Candidatus Brocadiales</taxon>
        <taxon>Candidatus Brocadiaceae</taxon>
        <taxon>Candidatus Brocadia</taxon>
    </lineage>
</organism>
<feature type="transmembrane region" description="Helical" evidence="7">
    <location>
        <begin position="92"/>
        <end position="110"/>
    </location>
</feature>
<comment type="catalytic activity">
    <reaction evidence="7">
        <text>L-cysteinyl-[prolipoprotein] + a 1,2-diacyl-sn-glycero-3-phospho-(1'-sn-glycerol) = an S-1,2-diacyl-sn-glyceryl-L-cysteinyl-[prolipoprotein] + sn-glycerol 1-phosphate + H(+)</text>
        <dbReference type="Rhea" id="RHEA:56712"/>
        <dbReference type="Rhea" id="RHEA-COMP:14679"/>
        <dbReference type="Rhea" id="RHEA-COMP:14680"/>
        <dbReference type="ChEBI" id="CHEBI:15378"/>
        <dbReference type="ChEBI" id="CHEBI:29950"/>
        <dbReference type="ChEBI" id="CHEBI:57685"/>
        <dbReference type="ChEBI" id="CHEBI:64716"/>
        <dbReference type="ChEBI" id="CHEBI:140658"/>
        <dbReference type="EC" id="2.5.1.145"/>
    </reaction>
</comment>
<protein>
    <recommendedName>
        <fullName evidence="7">Phosphatidylglycerol--prolipoprotein diacylglyceryl transferase</fullName>
        <ecNumber evidence="7">2.5.1.145</ecNumber>
    </recommendedName>
</protein>
<feature type="transmembrane region" description="Helical" evidence="7">
    <location>
        <begin position="51"/>
        <end position="72"/>
    </location>
</feature>
<dbReference type="HAMAP" id="MF_01147">
    <property type="entry name" value="Lgt"/>
    <property type="match status" value="1"/>
</dbReference>
<evidence type="ECO:0000313" key="8">
    <source>
        <dbReference type="EMBL" id="GAN35400.1"/>
    </source>
</evidence>
<comment type="similarity">
    <text evidence="1 7">Belongs to the Lgt family.</text>
</comment>
<keyword evidence="2 7" id="KW-1003">Cell membrane</keyword>
<dbReference type="InterPro" id="IPR001640">
    <property type="entry name" value="Lgt"/>
</dbReference>
<dbReference type="EC" id="2.5.1.145" evidence="7"/>
<dbReference type="RefSeq" id="WP_052566025.1">
    <property type="nucleotide sequence ID" value="NZ_BAFN01000003.1"/>
</dbReference>
<dbReference type="EMBL" id="BAFN01000003">
    <property type="protein sequence ID" value="GAN35400.1"/>
    <property type="molecule type" value="Genomic_DNA"/>
</dbReference>
<evidence type="ECO:0000256" key="1">
    <source>
        <dbReference type="ARBA" id="ARBA00007150"/>
    </source>
</evidence>
<dbReference type="NCBIfam" id="TIGR00544">
    <property type="entry name" value="lgt"/>
    <property type="match status" value="1"/>
</dbReference>
<keyword evidence="5 7" id="KW-1133">Transmembrane helix</keyword>
<feature type="binding site" evidence="7">
    <location>
        <position position="136"/>
    </location>
    <ligand>
        <name>a 1,2-diacyl-sn-glycero-3-phospho-(1'-sn-glycerol)</name>
        <dbReference type="ChEBI" id="CHEBI:64716"/>
    </ligand>
</feature>
<dbReference type="PANTHER" id="PTHR30589">
    <property type="entry name" value="PROLIPOPROTEIN DIACYLGLYCERYL TRANSFERASE"/>
    <property type="match status" value="1"/>
</dbReference>
<dbReference type="Proteomes" id="UP000032309">
    <property type="component" value="Unassembled WGS sequence"/>
</dbReference>
<dbReference type="GO" id="GO:0016740">
    <property type="term" value="F:transferase activity"/>
    <property type="evidence" value="ECO:0007669"/>
    <property type="project" value="UniProtKB-KW"/>
</dbReference>
<dbReference type="PANTHER" id="PTHR30589:SF0">
    <property type="entry name" value="PHOSPHATIDYLGLYCEROL--PROLIPOPROTEIN DIACYLGLYCERYL TRANSFERASE"/>
    <property type="match status" value="1"/>
</dbReference>
<reference evidence="9" key="1">
    <citation type="journal article" date="2015" name="Genome Announc.">
        <title>Draft Genome Sequence of an Anaerobic Ammonium-Oxidizing Bacterium, "Candidatus Brocadia sinica".</title>
        <authorList>
            <person name="Oshiki M."/>
            <person name="Shinyako-Hata K."/>
            <person name="Satoh H."/>
            <person name="Okabe S."/>
        </authorList>
    </citation>
    <scope>NUCLEOTIDE SEQUENCE [LARGE SCALE GENOMIC DNA]</scope>
    <source>
        <strain evidence="9">JPN1</strain>
    </source>
</reference>
<evidence type="ECO:0000256" key="4">
    <source>
        <dbReference type="ARBA" id="ARBA00022692"/>
    </source>
</evidence>
<name>A0ABQ0K475_9BACT</name>
<proteinExistence type="inferred from homology"/>
<feature type="transmembrane region" description="Helical" evidence="7">
    <location>
        <begin position="20"/>
        <end position="39"/>
    </location>
</feature>
<evidence type="ECO:0000313" key="9">
    <source>
        <dbReference type="Proteomes" id="UP000032309"/>
    </source>
</evidence>
<evidence type="ECO:0000256" key="6">
    <source>
        <dbReference type="ARBA" id="ARBA00023136"/>
    </source>
</evidence>
<feature type="transmembrane region" description="Helical" evidence="7">
    <location>
        <begin position="117"/>
        <end position="137"/>
    </location>
</feature>
<keyword evidence="9" id="KW-1185">Reference proteome</keyword>
<evidence type="ECO:0000256" key="7">
    <source>
        <dbReference type="HAMAP-Rule" id="MF_01147"/>
    </source>
</evidence>
<accession>A0ABQ0K475</accession>
<comment type="pathway">
    <text evidence="7">Protein modification; lipoprotein biosynthesis (diacylglyceryl transfer).</text>
</comment>
<keyword evidence="6 7" id="KW-0472">Membrane</keyword>
<sequence>MRRILFEIPLPFFQRNIPIYSYGFMLMVAFLVAITIARWRARKEGIDANKITDLGIYLVCAGIFGARLFFIIQFFEDYKNNLFSIFKIYEGGLVYYGGLFAGIVTLFVYVRKHHLPFLKIIDILMPSAALGLGFGRIGCFLNGCCFGKVALHIPWAIQFPRTLDKTGMVDGSPAFLHQYELGLVHLSDVHTLPIHPTQLYSFLSDVALFFILSAFFQYRKRDGEVLLLFGILYPVIRFCMEALRDDNPLFFNLFTVAQIISIGMFVVSVVFFAISRFKTARKAEMP</sequence>
<evidence type="ECO:0000256" key="3">
    <source>
        <dbReference type="ARBA" id="ARBA00022679"/>
    </source>
</evidence>
<feature type="transmembrane region" description="Helical" evidence="7">
    <location>
        <begin position="225"/>
        <end position="243"/>
    </location>
</feature>
<comment type="subcellular location">
    <subcellularLocation>
        <location evidence="7">Cell membrane</location>
        <topology evidence="7">Multi-pass membrane protein</topology>
    </subcellularLocation>
</comment>